<dbReference type="SUPFAM" id="SSF46785">
    <property type="entry name" value="Winged helix' DNA-binding domain"/>
    <property type="match status" value="1"/>
</dbReference>
<dbReference type="Proteomes" id="UP000315677">
    <property type="component" value="Unassembled WGS sequence"/>
</dbReference>
<keyword evidence="1" id="KW-0805">Transcription regulation</keyword>
<dbReference type="Pfam" id="PF01047">
    <property type="entry name" value="MarR"/>
    <property type="match status" value="1"/>
</dbReference>
<evidence type="ECO:0000259" key="4">
    <source>
        <dbReference type="PROSITE" id="PS50995"/>
    </source>
</evidence>
<comment type="caution">
    <text evidence="5">The sequence shown here is derived from an EMBL/GenBank/DDBJ whole genome shotgun (WGS) entry which is preliminary data.</text>
</comment>
<dbReference type="GO" id="GO:0003700">
    <property type="term" value="F:DNA-binding transcription factor activity"/>
    <property type="evidence" value="ECO:0007669"/>
    <property type="project" value="InterPro"/>
</dbReference>
<accession>A0A543E330</accession>
<keyword evidence="3" id="KW-0804">Transcription</keyword>
<evidence type="ECO:0000313" key="5">
    <source>
        <dbReference type="EMBL" id="TQM16011.1"/>
    </source>
</evidence>
<dbReference type="InterPro" id="IPR000835">
    <property type="entry name" value="HTH_MarR-typ"/>
</dbReference>
<reference evidence="5 6" key="1">
    <citation type="submission" date="2019-06" db="EMBL/GenBank/DDBJ databases">
        <title>Sequencing the genomes of 1000 actinobacteria strains.</title>
        <authorList>
            <person name="Klenk H.-P."/>
        </authorList>
    </citation>
    <scope>NUCLEOTIDE SEQUENCE [LARGE SCALE GENOMIC DNA]</scope>
    <source>
        <strain evidence="5 6">DSM 45301</strain>
    </source>
</reference>
<dbReference type="PANTHER" id="PTHR42756:SF1">
    <property type="entry name" value="TRANSCRIPTIONAL REPRESSOR OF EMRAB OPERON"/>
    <property type="match status" value="1"/>
</dbReference>
<dbReference type="PROSITE" id="PS50995">
    <property type="entry name" value="HTH_MARR_2"/>
    <property type="match status" value="1"/>
</dbReference>
<evidence type="ECO:0000256" key="1">
    <source>
        <dbReference type="ARBA" id="ARBA00023015"/>
    </source>
</evidence>
<dbReference type="InterPro" id="IPR036388">
    <property type="entry name" value="WH-like_DNA-bd_sf"/>
</dbReference>
<protein>
    <submittedName>
        <fullName evidence="5">DNA-binding MarR family transcriptional regulator</fullName>
    </submittedName>
</protein>
<dbReference type="RefSeq" id="WP_142052665.1">
    <property type="nucleotide sequence ID" value="NZ_VFPA01000001.1"/>
</dbReference>
<dbReference type="SMART" id="SM00347">
    <property type="entry name" value="HTH_MARR"/>
    <property type="match status" value="1"/>
</dbReference>
<gene>
    <name evidence="5" type="ORF">FB558_2813</name>
</gene>
<evidence type="ECO:0000313" key="6">
    <source>
        <dbReference type="Proteomes" id="UP000315677"/>
    </source>
</evidence>
<feature type="domain" description="HTH marR-type" evidence="4">
    <location>
        <begin position="1"/>
        <end position="139"/>
    </location>
</feature>
<evidence type="ECO:0000256" key="3">
    <source>
        <dbReference type="ARBA" id="ARBA00023163"/>
    </source>
</evidence>
<dbReference type="EMBL" id="VFPA01000001">
    <property type="protein sequence ID" value="TQM16011.1"/>
    <property type="molecule type" value="Genomic_DNA"/>
</dbReference>
<evidence type="ECO:0000256" key="2">
    <source>
        <dbReference type="ARBA" id="ARBA00023125"/>
    </source>
</evidence>
<name>A0A543E330_9PSEU</name>
<dbReference type="AlphaFoldDB" id="A0A543E330"/>
<dbReference type="GO" id="GO:0003677">
    <property type="term" value="F:DNA binding"/>
    <property type="evidence" value="ECO:0007669"/>
    <property type="project" value="UniProtKB-KW"/>
</dbReference>
<dbReference type="OrthoDB" id="122135at2"/>
<dbReference type="Gene3D" id="1.10.10.10">
    <property type="entry name" value="Winged helix-like DNA-binding domain superfamily/Winged helix DNA-binding domain"/>
    <property type="match status" value="1"/>
</dbReference>
<keyword evidence="2 5" id="KW-0238">DNA-binding</keyword>
<dbReference type="PANTHER" id="PTHR42756">
    <property type="entry name" value="TRANSCRIPTIONAL REGULATOR, MARR"/>
    <property type="match status" value="1"/>
</dbReference>
<organism evidence="5 6">
    <name type="scientific">Pseudonocardia kunmingensis</name>
    <dbReference type="NCBI Taxonomy" id="630975"/>
    <lineage>
        <taxon>Bacteria</taxon>
        <taxon>Bacillati</taxon>
        <taxon>Actinomycetota</taxon>
        <taxon>Actinomycetes</taxon>
        <taxon>Pseudonocardiales</taxon>
        <taxon>Pseudonocardiaceae</taxon>
        <taxon>Pseudonocardia</taxon>
    </lineage>
</organism>
<keyword evidence="6" id="KW-1185">Reference proteome</keyword>
<proteinExistence type="predicted"/>
<dbReference type="InterPro" id="IPR036390">
    <property type="entry name" value="WH_DNA-bd_sf"/>
</dbReference>
<sequence>MSVDEALSRTLELAVLVNEDMERGLAADGLTRSRAHLLWELHQHGPVPQRTLAQAMGVSARHVTGIVDALVETGFVTREPHPTDRRATLVTPTAHGRSTAAALVRGRHELALALFAHMPPELFDAYVHALDAVLARFRELAGPDR</sequence>